<dbReference type="Proteomes" id="UP001519535">
    <property type="component" value="Unassembled WGS sequence"/>
</dbReference>
<feature type="chain" id="PRO_5045993124" description="Low molecular weight antigen MTB12-like C-terminal domain-containing protein" evidence="4">
    <location>
        <begin position="26"/>
        <end position="175"/>
    </location>
</feature>
<feature type="signal peptide" evidence="4">
    <location>
        <begin position="1"/>
        <end position="25"/>
    </location>
</feature>
<name>A0ABS5RK31_9MYCO</name>
<keyword evidence="7" id="KW-1185">Reference proteome</keyword>
<organism evidence="6 7">
    <name type="scientific">Mycolicibacter acidiphilus</name>
    <dbReference type="NCBI Taxonomy" id="2835306"/>
    <lineage>
        <taxon>Bacteria</taxon>
        <taxon>Bacillati</taxon>
        <taxon>Actinomycetota</taxon>
        <taxon>Actinomycetes</taxon>
        <taxon>Mycobacteriales</taxon>
        <taxon>Mycobacteriaceae</taxon>
        <taxon>Mycolicibacter</taxon>
    </lineage>
</organism>
<dbReference type="Pfam" id="PF26580">
    <property type="entry name" value="Mtb12_C"/>
    <property type="match status" value="1"/>
</dbReference>
<comment type="caution">
    <text evidence="6">The sequence shown here is derived from an EMBL/GenBank/DDBJ whole genome shotgun (WGS) entry which is preliminary data.</text>
</comment>
<dbReference type="InterPro" id="IPR058644">
    <property type="entry name" value="Mtb12-like_C"/>
</dbReference>
<feature type="domain" description="Low molecular weight antigen MTB12-like C-terminal" evidence="5">
    <location>
        <begin position="38"/>
        <end position="144"/>
    </location>
</feature>
<evidence type="ECO:0000256" key="2">
    <source>
        <dbReference type="ARBA" id="ARBA00093774"/>
    </source>
</evidence>
<proteinExistence type="inferred from homology"/>
<reference evidence="6 7" key="1">
    <citation type="submission" date="2021-05" db="EMBL/GenBank/DDBJ databases">
        <title>Mycobacterium acidophilum sp. nov., an extremely acid-tolerant member of the genus Mycobacterium.</title>
        <authorList>
            <person name="Xia J."/>
        </authorList>
    </citation>
    <scope>NUCLEOTIDE SEQUENCE [LARGE SCALE GENOMIC DNA]</scope>
    <source>
        <strain evidence="6 7">M1</strain>
    </source>
</reference>
<keyword evidence="1 4" id="KW-0732">Signal</keyword>
<accession>A0ABS5RK31</accession>
<feature type="compositionally biased region" description="Pro residues" evidence="3">
    <location>
        <begin position="160"/>
        <end position="169"/>
    </location>
</feature>
<evidence type="ECO:0000313" key="7">
    <source>
        <dbReference type="Proteomes" id="UP001519535"/>
    </source>
</evidence>
<dbReference type="RefSeq" id="WP_214093466.1">
    <property type="nucleotide sequence ID" value="NZ_JAHCLR010000027.1"/>
</dbReference>
<comment type="similarity">
    <text evidence="2">Belongs to the MTB12 family.</text>
</comment>
<dbReference type="EMBL" id="JAHCLR010000027">
    <property type="protein sequence ID" value="MBS9534596.1"/>
    <property type="molecule type" value="Genomic_DNA"/>
</dbReference>
<evidence type="ECO:0000256" key="3">
    <source>
        <dbReference type="SAM" id="MobiDB-lite"/>
    </source>
</evidence>
<protein>
    <recommendedName>
        <fullName evidence="5">Low molecular weight antigen MTB12-like C-terminal domain-containing protein</fullName>
    </recommendedName>
</protein>
<evidence type="ECO:0000313" key="6">
    <source>
        <dbReference type="EMBL" id="MBS9534596.1"/>
    </source>
</evidence>
<evidence type="ECO:0000256" key="1">
    <source>
        <dbReference type="ARBA" id="ARBA00022729"/>
    </source>
</evidence>
<gene>
    <name evidence="6" type="ORF">KIH27_13460</name>
</gene>
<feature type="region of interest" description="Disordered" evidence="3">
    <location>
        <begin position="155"/>
        <end position="175"/>
    </location>
</feature>
<evidence type="ECO:0000259" key="5">
    <source>
        <dbReference type="Pfam" id="PF26580"/>
    </source>
</evidence>
<evidence type="ECO:0000256" key="4">
    <source>
        <dbReference type="SAM" id="SignalP"/>
    </source>
</evidence>
<sequence>MVRFSGVAAAVLIALPMAVAVPAQADCGDPGQQACVGPVPTVDQVVAVLEAMTDPNVPAAAKGDIVTPGFTPEEAQQVDDRLNRLNARGYLPLTFVVTDIQPAADNFAGTTVSVSRPWTPAGPIVLTDQDGRWLITHDTAMKALDAIWYNANGRGGSSPGGPPLAPFAPMPGRLG</sequence>